<evidence type="ECO:0000256" key="2">
    <source>
        <dbReference type="ARBA" id="ARBA00009347"/>
    </source>
</evidence>
<organism evidence="8 9">
    <name type="scientific">Variovorax rhizosphaerae</name>
    <dbReference type="NCBI Taxonomy" id="1836200"/>
    <lineage>
        <taxon>Bacteria</taxon>
        <taxon>Pseudomonadati</taxon>
        <taxon>Pseudomonadota</taxon>
        <taxon>Betaproteobacteria</taxon>
        <taxon>Burkholderiales</taxon>
        <taxon>Comamonadaceae</taxon>
        <taxon>Variovorax</taxon>
    </lineage>
</organism>
<evidence type="ECO:0000313" key="9">
    <source>
        <dbReference type="Proteomes" id="UP001385892"/>
    </source>
</evidence>
<evidence type="ECO:0000256" key="4">
    <source>
        <dbReference type="ARBA" id="ARBA00022827"/>
    </source>
</evidence>
<dbReference type="SUPFAM" id="SSF56645">
    <property type="entry name" value="Acyl-CoA dehydrogenase NM domain-like"/>
    <property type="match status" value="1"/>
</dbReference>
<dbReference type="Gene3D" id="2.40.110.10">
    <property type="entry name" value="Butyryl-CoA Dehydrogenase, subunit A, domain 2"/>
    <property type="match status" value="1"/>
</dbReference>
<dbReference type="PROSITE" id="PS00073">
    <property type="entry name" value="ACYL_COA_DH_2"/>
    <property type="match status" value="1"/>
</dbReference>
<dbReference type="PANTHER" id="PTHR43884">
    <property type="entry name" value="ACYL-COA DEHYDROGENASE"/>
    <property type="match status" value="1"/>
</dbReference>
<dbReference type="RefSeq" id="WP_340346709.1">
    <property type="nucleotide sequence ID" value="NZ_JBBKZT010000020.1"/>
</dbReference>
<evidence type="ECO:0000259" key="6">
    <source>
        <dbReference type="Pfam" id="PF02770"/>
    </source>
</evidence>
<dbReference type="InterPro" id="IPR006089">
    <property type="entry name" value="Acyl-CoA_DH_CS"/>
</dbReference>
<dbReference type="InterPro" id="IPR006091">
    <property type="entry name" value="Acyl-CoA_Oxase/DH_mid-dom"/>
</dbReference>
<dbReference type="InterPro" id="IPR046373">
    <property type="entry name" value="Acyl-CoA_Oxase/DH_mid-dom_sf"/>
</dbReference>
<keyword evidence="3" id="KW-0285">Flavoprotein</keyword>
<dbReference type="InterPro" id="IPR009075">
    <property type="entry name" value="AcylCo_DH/oxidase_C"/>
</dbReference>
<dbReference type="InterPro" id="IPR037069">
    <property type="entry name" value="AcylCoA_DH/ox_N_sf"/>
</dbReference>
<accession>A0ABU8WUV6</accession>
<gene>
    <name evidence="8" type="ORF">WKW82_31370</name>
</gene>
<evidence type="ECO:0000256" key="1">
    <source>
        <dbReference type="ARBA" id="ARBA00001974"/>
    </source>
</evidence>
<dbReference type="EMBL" id="JBBKZT010000020">
    <property type="protein sequence ID" value="MEJ8851174.1"/>
    <property type="molecule type" value="Genomic_DNA"/>
</dbReference>
<dbReference type="Pfam" id="PF02771">
    <property type="entry name" value="Acyl-CoA_dh_N"/>
    <property type="match status" value="1"/>
</dbReference>
<evidence type="ECO:0000259" key="7">
    <source>
        <dbReference type="Pfam" id="PF02771"/>
    </source>
</evidence>
<dbReference type="Proteomes" id="UP001385892">
    <property type="component" value="Unassembled WGS sequence"/>
</dbReference>
<dbReference type="InterPro" id="IPR013786">
    <property type="entry name" value="AcylCoA_DH/ox_N"/>
</dbReference>
<dbReference type="PIRSF" id="PIRSF016578">
    <property type="entry name" value="HsaA"/>
    <property type="match status" value="1"/>
</dbReference>
<comment type="caution">
    <text evidence="8">The sequence shown here is derived from an EMBL/GenBank/DDBJ whole genome shotgun (WGS) entry which is preliminary data.</text>
</comment>
<dbReference type="Pfam" id="PF00441">
    <property type="entry name" value="Acyl-CoA_dh_1"/>
    <property type="match status" value="1"/>
</dbReference>
<proteinExistence type="inferred from homology"/>
<protein>
    <submittedName>
        <fullName evidence="8">Acyl-CoA dehydrogenase family protein</fullName>
    </submittedName>
</protein>
<feature type="domain" description="Acyl-CoA dehydrogenase/oxidase N-terminal" evidence="7">
    <location>
        <begin position="14"/>
        <end position="124"/>
    </location>
</feature>
<dbReference type="Gene3D" id="1.10.540.10">
    <property type="entry name" value="Acyl-CoA dehydrogenase/oxidase, N-terminal domain"/>
    <property type="match status" value="1"/>
</dbReference>
<keyword evidence="4" id="KW-0274">FAD</keyword>
<comment type="similarity">
    <text evidence="2">Belongs to the acyl-CoA dehydrogenase family.</text>
</comment>
<dbReference type="PROSITE" id="PS00072">
    <property type="entry name" value="ACYL_COA_DH_1"/>
    <property type="match status" value="1"/>
</dbReference>
<evidence type="ECO:0000313" key="8">
    <source>
        <dbReference type="EMBL" id="MEJ8851174.1"/>
    </source>
</evidence>
<dbReference type="SUPFAM" id="SSF47203">
    <property type="entry name" value="Acyl-CoA dehydrogenase C-terminal domain-like"/>
    <property type="match status" value="1"/>
</dbReference>
<comment type="cofactor">
    <cofactor evidence="1">
        <name>FAD</name>
        <dbReference type="ChEBI" id="CHEBI:57692"/>
    </cofactor>
</comment>
<dbReference type="PANTHER" id="PTHR43884:SF12">
    <property type="entry name" value="ISOVALERYL-COA DEHYDROGENASE, MITOCHONDRIAL-RELATED"/>
    <property type="match status" value="1"/>
</dbReference>
<keyword evidence="9" id="KW-1185">Reference proteome</keyword>
<dbReference type="Gene3D" id="1.20.140.10">
    <property type="entry name" value="Butyryl-CoA Dehydrogenase, subunit A, domain 3"/>
    <property type="match status" value="1"/>
</dbReference>
<feature type="domain" description="Acyl-CoA oxidase/dehydrogenase middle" evidence="6">
    <location>
        <begin position="128"/>
        <end position="224"/>
    </location>
</feature>
<reference evidence="8 9" key="1">
    <citation type="submission" date="2024-03" db="EMBL/GenBank/DDBJ databases">
        <title>Novel species of the genus Variovorax.</title>
        <authorList>
            <person name="Liu Q."/>
            <person name="Xin Y.-H."/>
        </authorList>
    </citation>
    <scope>NUCLEOTIDE SEQUENCE [LARGE SCALE GENOMIC DNA]</scope>
    <source>
        <strain evidence="8 9">KACC 18900</strain>
    </source>
</reference>
<dbReference type="Pfam" id="PF02770">
    <property type="entry name" value="Acyl-CoA_dh_M"/>
    <property type="match status" value="1"/>
</dbReference>
<evidence type="ECO:0000256" key="3">
    <source>
        <dbReference type="ARBA" id="ARBA00022630"/>
    </source>
</evidence>
<dbReference type="InterPro" id="IPR009100">
    <property type="entry name" value="AcylCoA_DH/oxidase_NM_dom_sf"/>
</dbReference>
<sequence length="388" mass="42528">MNMLQRLDNRITLNDEERMLLESVRALARDQIAPRAEHYDRTAEFPWENVNAINALGLNAMFIPEAYGGAQMSYTAYLACAREISQACAATGIVWATNYHGMKPLIDWGTEEQKQRLLPRIAEGGLGALAITEPGAGSDATGMRTSFREEGDEIVINGGKTFITNGDVADLYLLFGKWEGIAGAKESISVLVLEKGTPGLSVVRLEDKMGTRASSTATLAFDNCRVPRANLLGQPGDGLKILFASLNKSRPSVAAHALGIARGAFDDAIAYINERKQSGRKILEFQGIQFMVADLAAEMALVEGWLWQVAGWVDAGATDFGMEASLLKMRASDLAMRVTTDAVQLLGGYGYCKDFRVERLMRDAKITQIWEGTNQVHRQLIGRSFLQR</sequence>
<dbReference type="InterPro" id="IPR036250">
    <property type="entry name" value="AcylCo_DH-like_C"/>
</dbReference>
<name>A0ABU8WUV6_9BURK</name>
<feature type="domain" description="Acyl-CoA dehydrogenase/oxidase C-terminal" evidence="5">
    <location>
        <begin position="236"/>
        <end position="384"/>
    </location>
</feature>
<evidence type="ECO:0000259" key="5">
    <source>
        <dbReference type="Pfam" id="PF00441"/>
    </source>
</evidence>